<dbReference type="Proteomes" id="UP000312032">
    <property type="component" value="Unassembled WGS sequence"/>
</dbReference>
<protein>
    <recommendedName>
        <fullName evidence="2">Septum formation-related domain-containing protein</fullName>
    </recommendedName>
</protein>
<evidence type="ECO:0000313" key="4">
    <source>
        <dbReference type="Proteomes" id="UP000312032"/>
    </source>
</evidence>
<dbReference type="AlphaFoldDB" id="A0A5C4U1M0"/>
<evidence type="ECO:0000313" key="3">
    <source>
        <dbReference type="EMBL" id="TNL95600.1"/>
    </source>
</evidence>
<evidence type="ECO:0000256" key="1">
    <source>
        <dbReference type="SAM" id="MobiDB-lite"/>
    </source>
</evidence>
<dbReference type="RefSeq" id="WP_139466291.1">
    <property type="nucleotide sequence ID" value="NZ_VDHJ01000014.1"/>
</dbReference>
<name>A0A5C4U1M0_9CORY</name>
<feature type="region of interest" description="Disordered" evidence="1">
    <location>
        <begin position="45"/>
        <end position="67"/>
    </location>
</feature>
<dbReference type="InterPro" id="IPR026004">
    <property type="entry name" value="Septum_form"/>
</dbReference>
<gene>
    <name evidence="3" type="ORF">FHE74_09580</name>
</gene>
<evidence type="ECO:0000259" key="2">
    <source>
        <dbReference type="Pfam" id="PF13845"/>
    </source>
</evidence>
<dbReference type="OrthoDB" id="4266126at2"/>
<keyword evidence="4" id="KW-1185">Reference proteome</keyword>
<feature type="region of interest" description="Disordered" evidence="1">
    <location>
        <begin position="316"/>
        <end position="346"/>
    </location>
</feature>
<proteinExistence type="predicted"/>
<organism evidence="3 4">
    <name type="scientific">Corynebacterium tapiri</name>
    <dbReference type="NCBI Taxonomy" id="1448266"/>
    <lineage>
        <taxon>Bacteria</taxon>
        <taxon>Bacillati</taxon>
        <taxon>Actinomycetota</taxon>
        <taxon>Actinomycetes</taxon>
        <taxon>Mycobacteriales</taxon>
        <taxon>Corynebacteriaceae</taxon>
        <taxon>Corynebacterium</taxon>
    </lineage>
</organism>
<feature type="compositionally biased region" description="Polar residues" evidence="1">
    <location>
        <begin position="46"/>
        <end position="63"/>
    </location>
</feature>
<feature type="compositionally biased region" description="Basic and acidic residues" evidence="1">
    <location>
        <begin position="336"/>
        <end position="346"/>
    </location>
</feature>
<feature type="compositionally biased region" description="Polar residues" evidence="1">
    <location>
        <begin position="319"/>
        <end position="329"/>
    </location>
</feature>
<reference evidence="3 4" key="1">
    <citation type="submission" date="2019-06" db="EMBL/GenBank/DDBJ databases">
        <authorList>
            <person name="Li J."/>
        </authorList>
    </citation>
    <scope>NUCLEOTIDE SEQUENCE [LARGE SCALE GENOMIC DNA]</scope>
    <source>
        <strain evidence="3 4">LMG 28165</strain>
    </source>
</reference>
<dbReference type="EMBL" id="VDHJ01000014">
    <property type="protein sequence ID" value="TNL95600.1"/>
    <property type="molecule type" value="Genomic_DNA"/>
</dbReference>
<feature type="domain" description="Septum formation-related" evidence="2">
    <location>
        <begin position="75"/>
        <end position="300"/>
    </location>
</feature>
<comment type="caution">
    <text evidence="3">The sequence shown here is derived from an EMBL/GenBank/DDBJ whole genome shotgun (WGS) entry which is preliminary data.</text>
</comment>
<accession>A0A5C4U1M0</accession>
<sequence>MTSSGSAGARSATAVRTALVAALVGATGVGSYGFFSEHTDMVPGATTASGPSMQSTSGQSSQAPAEATPFTTADAGSCVTWQVGNGGELTYFERTDCNNAHRFEVSVRENLATYPTSEFGPQAQRPDVERQAQLREELCQNATLQYLDGAFDPSGRYSIASILPPADKWAAGDRTLLCGVQSTDSHGQVVETQGFAAEQDQARTFVAGTCVAVSDQQQLSAVDCAAPHQLEATQVVDLKPVFPDHTPSVEEQDKHLRETCEKAAMDFLGGEENLYQSTLQPYWIPLQPASWAGGSHSTNCYLVHANEGGGFSELAGSATAGTSGFTINGTPPPPQPEREPLRKPPA</sequence>
<dbReference type="Pfam" id="PF13845">
    <property type="entry name" value="Septum_form"/>
    <property type="match status" value="1"/>
</dbReference>